<reference evidence="20" key="1">
    <citation type="journal article" date="2019" name="Int. J. Syst. Evol. Microbiol.">
        <title>The Global Catalogue of Microorganisms (GCM) 10K type strain sequencing project: providing services to taxonomists for standard genome sequencing and annotation.</title>
        <authorList>
            <consortium name="The Broad Institute Genomics Platform"/>
            <consortium name="The Broad Institute Genome Sequencing Center for Infectious Disease"/>
            <person name="Wu L."/>
            <person name="Ma J."/>
        </authorList>
    </citation>
    <scope>NUCLEOTIDE SEQUENCE [LARGE SCALE GENOMIC DNA]</scope>
    <source>
        <strain evidence="20">CCUG 60742</strain>
    </source>
</reference>
<dbReference type="InterPro" id="IPR025669">
    <property type="entry name" value="AAA_dom"/>
</dbReference>
<dbReference type="Pfam" id="PF13614">
    <property type="entry name" value="AAA_31"/>
    <property type="match status" value="1"/>
</dbReference>
<comment type="subcellular location">
    <subcellularLocation>
        <location evidence="1">Cell inner membrane</location>
        <topology evidence="1">Multi-pass membrane protein</topology>
    </subcellularLocation>
</comment>
<evidence type="ECO:0000256" key="9">
    <source>
        <dbReference type="ARBA" id="ARBA00022741"/>
    </source>
</evidence>
<evidence type="ECO:0000256" key="1">
    <source>
        <dbReference type="ARBA" id="ARBA00004429"/>
    </source>
</evidence>
<gene>
    <name evidence="19" type="ORF">ACFQZI_18705</name>
</gene>
<feature type="domain" description="Polysaccharide chain length determinant N-terminal" evidence="17">
    <location>
        <begin position="22"/>
        <end position="113"/>
    </location>
</feature>
<keyword evidence="9" id="KW-0547">Nucleotide-binding</keyword>
<dbReference type="EC" id="2.7.10.2" evidence="4"/>
<keyword evidence="10" id="KW-0418">Kinase</keyword>
<evidence type="ECO:0000256" key="4">
    <source>
        <dbReference type="ARBA" id="ARBA00011903"/>
    </source>
</evidence>
<keyword evidence="12 16" id="KW-1133">Transmembrane helix</keyword>
<dbReference type="SUPFAM" id="SSF52540">
    <property type="entry name" value="P-loop containing nucleoside triphosphate hydrolases"/>
    <property type="match status" value="1"/>
</dbReference>
<proteinExistence type="inferred from homology"/>
<keyword evidence="20" id="KW-1185">Reference proteome</keyword>
<dbReference type="Gene3D" id="3.40.50.300">
    <property type="entry name" value="P-loop containing nucleotide triphosphate hydrolases"/>
    <property type="match status" value="1"/>
</dbReference>
<evidence type="ECO:0000256" key="7">
    <source>
        <dbReference type="ARBA" id="ARBA00022679"/>
    </source>
</evidence>
<evidence type="ECO:0000313" key="19">
    <source>
        <dbReference type="EMBL" id="MFD0766895.1"/>
    </source>
</evidence>
<evidence type="ECO:0000256" key="6">
    <source>
        <dbReference type="ARBA" id="ARBA00022519"/>
    </source>
</evidence>
<comment type="catalytic activity">
    <reaction evidence="15">
        <text>L-tyrosyl-[protein] + ATP = O-phospho-L-tyrosyl-[protein] + ADP + H(+)</text>
        <dbReference type="Rhea" id="RHEA:10596"/>
        <dbReference type="Rhea" id="RHEA-COMP:10136"/>
        <dbReference type="Rhea" id="RHEA-COMP:20101"/>
        <dbReference type="ChEBI" id="CHEBI:15378"/>
        <dbReference type="ChEBI" id="CHEBI:30616"/>
        <dbReference type="ChEBI" id="CHEBI:46858"/>
        <dbReference type="ChEBI" id="CHEBI:61978"/>
        <dbReference type="ChEBI" id="CHEBI:456216"/>
        <dbReference type="EC" id="2.7.10.2"/>
    </reaction>
</comment>
<comment type="similarity">
    <text evidence="3">Belongs to the etk/wzc family.</text>
</comment>
<evidence type="ECO:0000256" key="8">
    <source>
        <dbReference type="ARBA" id="ARBA00022692"/>
    </source>
</evidence>
<comment type="caution">
    <text evidence="19">The sequence shown here is derived from an EMBL/GenBank/DDBJ whole genome shotgun (WGS) entry which is preliminary data.</text>
</comment>
<evidence type="ECO:0000256" key="11">
    <source>
        <dbReference type="ARBA" id="ARBA00022840"/>
    </source>
</evidence>
<dbReference type="InterPro" id="IPR050445">
    <property type="entry name" value="Bact_polysacc_biosynth/exp"/>
</dbReference>
<keyword evidence="5" id="KW-1003">Cell membrane</keyword>
<evidence type="ECO:0000256" key="15">
    <source>
        <dbReference type="ARBA" id="ARBA00051245"/>
    </source>
</evidence>
<name>A0ABW2ZLL0_9SPHI</name>
<organism evidence="19 20">
    <name type="scientific">Mucilaginibacter lutimaris</name>
    <dbReference type="NCBI Taxonomy" id="931629"/>
    <lineage>
        <taxon>Bacteria</taxon>
        <taxon>Pseudomonadati</taxon>
        <taxon>Bacteroidota</taxon>
        <taxon>Sphingobacteriia</taxon>
        <taxon>Sphingobacteriales</taxon>
        <taxon>Sphingobacteriaceae</taxon>
        <taxon>Mucilaginibacter</taxon>
    </lineage>
</organism>
<evidence type="ECO:0000256" key="5">
    <source>
        <dbReference type="ARBA" id="ARBA00022475"/>
    </source>
</evidence>
<keyword evidence="14" id="KW-0829">Tyrosine-protein kinase</keyword>
<evidence type="ECO:0000259" key="18">
    <source>
        <dbReference type="Pfam" id="PF13614"/>
    </source>
</evidence>
<keyword evidence="11" id="KW-0067">ATP-binding</keyword>
<dbReference type="NCBIfam" id="TIGR01007">
    <property type="entry name" value="eps_fam"/>
    <property type="match status" value="1"/>
</dbReference>
<evidence type="ECO:0000256" key="12">
    <source>
        <dbReference type="ARBA" id="ARBA00022989"/>
    </source>
</evidence>
<keyword evidence="7" id="KW-0808">Transferase</keyword>
<dbReference type="InterPro" id="IPR027417">
    <property type="entry name" value="P-loop_NTPase"/>
</dbReference>
<evidence type="ECO:0000256" key="14">
    <source>
        <dbReference type="ARBA" id="ARBA00023137"/>
    </source>
</evidence>
<dbReference type="Pfam" id="PF02706">
    <property type="entry name" value="Wzz"/>
    <property type="match status" value="1"/>
</dbReference>
<accession>A0ABW2ZLL0</accession>
<evidence type="ECO:0000256" key="13">
    <source>
        <dbReference type="ARBA" id="ARBA00023136"/>
    </source>
</evidence>
<dbReference type="RefSeq" id="WP_377145224.1">
    <property type="nucleotide sequence ID" value="NZ_JBHTIA010000013.1"/>
</dbReference>
<evidence type="ECO:0000256" key="16">
    <source>
        <dbReference type="SAM" id="Phobius"/>
    </source>
</evidence>
<comment type="similarity">
    <text evidence="2">Belongs to the CpsD/CapB family.</text>
</comment>
<keyword evidence="13 16" id="KW-0472">Membrane</keyword>
<protein>
    <recommendedName>
        <fullName evidence="4">non-specific protein-tyrosine kinase</fullName>
        <ecNumber evidence="4">2.7.10.2</ecNumber>
    </recommendedName>
</protein>
<keyword evidence="8 16" id="KW-0812">Transmembrane</keyword>
<dbReference type="Proteomes" id="UP001597073">
    <property type="component" value="Unassembled WGS sequence"/>
</dbReference>
<evidence type="ECO:0000313" key="20">
    <source>
        <dbReference type="Proteomes" id="UP001597073"/>
    </source>
</evidence>
<keyword evidence="6" id="KW-0997">Cell inner membrane</keyword>
<sequence length="787" mass="88921">MSTQEAQLTTLVINARSKPSNDLKSVLNKYLYHWPLFLFILIIAVLLATVYIKFAKPTYEIKATILIKDNGKEQDAKQDLTDQIGITTPNNGVENEMEIIKSKNLIGQVVTDLQLWATYKKVEGLFSIDVYNEKPVNLELLNPNGRLSNKQIEIVVKDAKTFFFKSPDGQQQEYQFGKQYTSDFGTWKIEPTATVNQFKGSEIKIILNDPDKATLDYQKLIDASLANKLATSVNLTITDKVPQRGKDILNDLIRNYNLWSSNEKNKEAKSTLQFLDERIASLTGELSESEKGIEGFKSSRGLTDLSSDSKVRLENLQANDANLNDVNIKLNVIDGIERYINANQNTEKAPATLGIVDPALSNSIEKLAQLQLQHDKMAATLPLTNPDFDPINNQIRTAKIAIRENVKNIKEALLTTKRNLQSYNNKFESSVKSMPSEERQYISIKRQQMSKESLYTFLLQKREEVAVKYASTLQNNRVVDQSYANEPKSPVIPAYFMALLCGLCLPAGIIYGRQRVNNKITDVKEITDIVKIPVIAEIPFERTLNSLSINDEDVSAVSEQIRGLRMRLFYLHNERETGRVTLITSSVPNEGKSFVSVNLSSALAFSFRKTIILELDLRKPQISQSFNLSKEHKGITDFLNGKASVAEIIRPSGTVENLRVISCGSLVNNPSELLEKKELKDLISLLREEYDDIIIDSPPVHLVPDATVLSRIADVTLYVIRQGVTEKAELSYINEMVALRQLQHVNIVFNGIDRLKYGYGYRFDNNYYNKAKKGKATSIFSDFKNRF</sequence>
<dbReference type="EMBL" id="JBHTIA010000013">
    <property type="protein sequence ID" value="MFD0766895.1"/>
    <property type="molecule type" value="Genomic_DNA"/>
</dbReference>
<evidence type="ECO:0000259" key="17">
    <source>
        <dbReference type="Pfam" id="PF02706"/>
    </source>
</evidence>
<feature type="transmembrane region" description="Helical" evidence="16">
    <location>
        <begin position="31"/>
        <end position="52"/>
    </location>
</feature>
<dbReference type="PANTHER" id="PTHR32309">
    <property type="entry name" value="TYROSINE-PROTEIN KINASE"/>
    <property type="match status" value="1"/>
</dbReference>
<dbReference type="PANTHER" id="PTHR32309:SF13">
    <property type="entry name" value="FERRIC ENTEROBACTIN TRANSPORT PROTEIN FEPE"/>
    <property type="match status" value="1"/>
</dbReference>
<evidence type="ECO:0000256" key="2">
    <source>
        <dbReference type="ARBA" id="ARBA00007316"/>
    </source>
</evidence>
<dbReference type="InterPro" id="IPR003856">
    <property type="entry name" value="LPS_length_determ_N"/>
</dbReference>
<evidence type="ECO:0000256" key="10">
    <source>
        <dbReference type="ARBA" id="ARBA00022777"/>
    </source>
</evidence>
<dbReference type="CDD" id="cd05387">
    <property type="entry name" value="BY-kinase"/>
    <property type="match status" value="1"/>
</dbReference>
<dbReference type="InterPro" id="IPR005702">
    <property type="entry name" value="Wzc-like_C"/>
</dbReference>
<feature type="domain" description="AAA" evidence="18">
    <location>
        <begin position="591"/>
        <end position="701"/>
    </location>
</feature>
<evidence type="ECO:0000256" key="3">
    <source>
        <dbReference type="ARBA" id="ARBA00008883"/>
    </source>
</evidence>